<proteinExistence type="predicted"/>
<dbReference type="Proteomes" id="UP000009138">
    <property type="component" value="Unassembled WGS sequence"/>
</dbReference>
<evidence type="ECO:0000313" key="2">
    <source>
        <dbReference type="Proteomes" id="UP000009138"/>
    </source>
</evidence>
<dbReference type="VEuPathDB" id="FungiDB:RO3G_12769"/>
<dbReference type="InParanoid" id="I1CHX8"/>
<protein>
    <submittedName>
        <fullName evidence="1">Uncharacterized protein</fullName>
    </submittedName>
</protein>
<dbReference type="GeneID" id="93619734"/>
<dbReference type="EMBL" id="CH476742">
    <property type="protein sequence ID" value="EIE88058.1"/>
    <property type="molecule type" value="Genomic_DNA"/>
</dbReference>
<evidence type="ECO:0000313" key="1">
    <source>
        <dbReference type="EMBL" id="EIE88058.1"/>
    </source>
</evidence>
<reference evidence="1 2" key="1">
    <citation type="journal article" date="2009" name="PLoS Genet.">
        <title>Genomic analysis of the basal lineage fungus Rhizopus oryzae reveals a whole-genome duplication.</title>
        <authorList>
            <person name="Ma L.-J."/>
            <person name="Ibrahim A.S."/>
            <person name="Skory C."/>
            <person name="Grabherr M.G."/>
            <person name="Burger G."/>
            <person name="Butler M."/>
            <person name="Elias M."/>
            <person name="Idnurm A."/>
            <person name="Lang B.F."/>
            <person name="Sone T."/>
            <person name="Abe A."/>
            <person name="Calvo S.E."/>
            <person name="Corrochano L.M."/>
            <person name="Engels R."/>
            <person name="Fu J."/>
            <person name="Hansberg W."/>
            <person name="Kim J.-M."/>
            <person name="Kodira C.D."/>
            <person name="Koehrsen M.J."/>
            <person name="Liu B."/>
            <person name="Miranda-Saavedra D."/>
            <person name="O'Leary S."/>
            <person name="Ortiz-Castellanos L."/>
            <person name="Poulter R."/>
            <person name="Rodriguez-Romero J."/>
            <person name="Ruiz-Herrera J."/>
            <person name="Shen Y.-Q."/>
            <person name="Zeng Q."/>
            <person name="Galagan J."/>
            <person name="Birren B.W."/>
            <person name="Cuomo C.A."/>
            <person name="Wickes B.L."/>
        </authorList>
    </citation>
    <scope>NUCLEOTIDE SEQUENCE [LARGE SCALE GENOMIC DNA]</scope>
    <source>
        <strain evidence="2">RA 99-880 / ATCC MYA-4621 / FGSC 9543 / NRRL 43880</strain>
    </source>
</reference>
<dbReference type="RefSeq" id="XP_067523454.1">
    <property type="nucleotide sequence ID" value="XM_067667353.1"/>
</dbReference>
<accession>I1CHX8</accession>
<organism evidence="1 2">
    <name type="scientific">Rhizopus delemar (strain RA 99-880 / ATCC MYA-4621 / FGSC 9543 / NRRL 43880)</name>
    <name type="common">Mucormycosis agent</name>
    <name type="synonym">Rhizopus arrhizus var. delemar</name>
    <dbReference type="NCBI Taxonomy" id="246409"/>
    <lineage>
        <taxon>Eukaryota</taxon>
        <taxon>Fungi</taxon>
        <taxon>Fungi incertae sedis</taxon>
        <taxon>Mucoromycota</taxon>
        <taxon>Mucoromycotina</taxon>
        <taxon>Mucoromycetes</taxon>
        <taxon>Mucorales</taxon>
        <taxon>Mucorineae</taxon>
        <taxon>Rhizopodaceae</taxon>
        <taxon>Rhizopus</taxon>
    </lineage>
</organism>
<keyword evidence="2" id="KW-1185">Reference proteome</keyword>
<dbReference type="AlphaFoldDB" id="I1CHX8"/>
<sequence length="118" mass="13283">MSALSFSTVSYQFSTTFSAKSTTSHQALTLSITLSENPTSNYIDAIGYLTTVRFLDHTRMIMESSSDREGNLHHSYLDYDLKQLLLSPSDPCTPLSSALFTIMWQFGQVWLYKSHSPS</sequence>
<gene>
    <name evidence="1" type="ORF">RO3G_12769</name>
</gene>
<name>I1CHX8_RHIO9</name>